<accession>A0A2S1LR41</accession>
<dbReference type="Gene3D" id="3.10.180.10">
    <property type="entry name" value="2,3-Dihydroxybiphenyl 1,2-Dioxygenase, domain 1"/>
    <property type="match status" value="1"/>
</dbReference>
<dbReference type="RefSeq" id="WP_108737775.1">
    <property type="nucleotide sequence ID" value="NZ_CP020919.1"/>
</dbReference>
<dbReference type="OrthoDB" id="9795618at2"/>
<dbReference type="PROSITE" id="PS51819">
    <property type="entry name" value="VOC"/>
    <property type="match status" value="1"/>
</dbReference>
<dbReference type="KEGG" id="fki:FK004_13880"/>
<dbReference type="InterPro" id="IPR004360">
    <property type="entry name" value="Glyas_Fos-R_dOase_dom"/>
</dbReference>
<protein>
    <submittedName>
        <fullName evidence="2">Glyoxalase</fullName>
    </submittedName>
</protein>
<sequence>MNQDNIIGFHHFAIKAQDFDATVQFYTTLGFETVHHWALPDFQLERCCMMRHRHFGSHIEICDSKANFPTQGRKKLPNEDYVENAIMHLCFTVKDARLAYHTAIQNGATALSEVTTLNLPNTDKSTTVTNALVYSPNGEVIEFLEQVTF</sequence>
<dbReference type="Pfam" id="PF00903">
    <property type="entry name" value="Glyoxalase"/>
    <property type="match status" value="1"/>
</dbReference>
<evidence type="ECO:0000313" key="2">
    <source>
        <dbReference type="EMBL" id="AWG26240.1"/>
    </source>
</evidence>
<dbReference type="SUPFAM" id="SSF54593">
    <property type="entry name" value="Glyoxalase/Bleomycin resistance protein/Dihydroxybiphenyl dioxygenase"/>
    <property type="match status" value="1"/>
</dbReference>
<dbReference type="AlphaFoldDB" id="A0A2S1LR41"/>
<proteinExistence type="predicted"/>
<dbReference type="Proteomes" id="UP000244677">
    <property type="component" value="Chromosome"/>
</dbReference>
<evidence type="ECO:0000259" key="1">
    <source>
        <dbReference type="PROSITE" id="PS51819"/>
    </source>
</evidence>
<evidence type="ECO:0000313" key="3">
    <source>
        <dbReference type="Proteomes" id="UP000244677"/>
    </source>
</evidence>
<keyword evidence="3" id="KW-1185">Reference proteome</keyword>
<dbReference type="InterPro" id="IPR029068">
    <property type="entry name" value="Glyas_Bleomycin-R_OHBP_Dase"/>
</dbReference>
<dbReference type="EMBL" id="CP020919">
    <property type="protein sequence ID" value="AWG26240.1"/>
    <property type="molecule type" value="Genomic_DNA"/>
</dbReference>
<organism evidence="2 3">
    <name type="scientific">Flavobacterium kingsejongi</name>
    <dbReference type="NCBI Taxonomy" id="1678728"/>
    <lineage>
        <taxon>Bacteria</taxon>
        <taxon>Pseudomonadati</taxon>
        <taxon>Bacteroidota</taxon>
        <taxon>Flavobacteriia</taxon>
        <taxon>Flavobacteriales</taxon>
        <taxon>Flavobacteriaceae</taxon>
        <taxon>Flavobacterium</taxon>
    </lineage>
</organism>
<name>A0A2S1LR41_9FLAO</name>
<feature type="domain" description="VOC" evidence="1">
    <location>
        <begin position="8"/>
        <end position="146"/>
    </location>
</feature>
<reference evidence="2 3" key="1">
    <citation type="submission" date="2017-04" db="EMBL/GenBank/DDBJ databases">
        <title>Complete genome sequence of Flavobacterium kingsejong AJ004.</title>
        <authorList>
            <person name="Lee P.C."/>
        </authorList>
    </citation>
    <scope>NUCLEOTIDE SEQUENCE [LARGE SCALE GENOMIC DNA]</scope>
    <source>
        <strain evidence="2 3">AJ004</strain>
    </source>
</reference>
<dbReference type="InterPro" id="IPR037523">
    <property type="entry name" value="VOC_core"/>
</dbReference>
<dbReference type="CDD" id="cd06587">
    <property type="entry name" value="VOC"/>
    <property type="match status" value="1"/>
</dbReference>
<gene>
    <name evidence="2" type="ORF">FK004_13880</name>
</gene>